<dbReference type="HOGENOM" id="CLU_3191393_0_0_1"/>
<dbReference type="EMBL" id="KK034287">
    <property type="protein sequence ID" value="EXL64181.1"/>
    <property type="molecule type" value="Genomic_DNA"/>
</dbReference>
<organism evidence="2">
    <name type="scientific">Fusarium oxysporum f. sp. conglutinans race 2 54008</name>
    <dbReference type="NCBI Taxonomy" id="1089457"/>
    <lineage>
        <taxon>Eukaryota</taxon>
        <taxon>Fungi</taxon>
        <taxon>Dikarya</taxon>
        <taxon>Ascomycota</taxon>
        <taxon>Pezizomycotina</taxon>
        <taxon>Sordariomycetes</taxon>
        <taxon>Hypocreomycetidae</taxon>
        <taxon>Hypocreales</taxon>
        <taxon>Nectriaceae</taxon>
        <taxon>Fusarium</taxon>
        <taxon>Fusarium oxysporum species complex</taxon>
    </lineage>
</organism>
<reference evidence="2" key="1">
    <citation type="submission" date="2011-11" db="EMBL/GenBank/DDBJ databases">
        <title>The Genome Sequence of Fusarium oxysporum PHW808.</title>
        <authorList>
            <consortium name="The Broad Institute Genome Sequencing Platform"/>
            <person name="Ma L.-J."/>
            <person name="Gale L.R."/>
            <person name="Schwartz D.C."/>
            <person name="Zhou S."/>
            <person name="Corby-Kistler H."/>
            <person name="Young S.K."/>
            <person name="Zeng Q."/>
            <person name="Gargeya S."/>
            <person name="Fitzgerald M."/>
            <person name="Haas B."/>
            <person name="Abouelleil A."/>
            <person name="Alvarado L."/>
            <person name="Arachchi H.M."/>
            <person name="Berlin A."/>
            <person name="Brown A."/>
            <person name="Chapman S.B."/>
            <person name="Chen Z."/>
            <person name="Dunbar C."/>
            <person name="Freedman E."/>
            <person name="Gearin G."/>
            <person name="Goldberg J."/>
            <person name="Griggs A."/>
            <person name="Gujja S."/>
            <person name="Heiman D."/>
            <person name="Howarth C."/>
            <person name="Larson L."/>
            <person name="Lui A."/>
            <person name="MacDonald P.J.P."/>
            <person name="Montmayeur A."/>
            <person name="Murphy C."/>
            <person name="Neiman D."/>
            <person name="Pearson M."/>
            <person name="Priest M."/>
            <person name="Roberts A."/>
            <person name="Saif S."/>
            <person name="Shea T."/>
            <person name="Shenoy N."/>
            <person name="Sisk P."/>
            <person name="Stolte C."/>
            <person name="Sykes S."/>
            <person name="Wortman J."/>
            <person name="Nusbaum C."/>
            <person name="Birren B."/>
        </authorList>
    </citation>
    <scope>NUCLEOTIDE SEQUENCE [LARGE SCALE GENOMIC DNA]</scope>
    <source>
        <strain evidence="2">54008</strain>
    </source>
</reference>
<reference evidence="2" key="2">
    <citation type="submission" date="2014-03" db="EMBL/GenBank/DDBJ databases">
        <title>The Genome Annotation of Fusarium oxysporum PHW808.</title>
        <authorList>
            <consortium name="The Broad Institute Genomics Platform"/>
            <person name="Ma L.-J."/>
            <person name="Corby-Kistler H."/>
            <person name="Broz K."/>
            <person name="Gale L.R."/>
            <person name="Jonkers W."/>
            <person name="O'Donnell K."/>
            <person name="Ploetz R."/>
            <person name="Steinberg C."/>
            <person name="Schwartz D.C."/>
            <person name="VanEtten H."/>
            <person name="Zhou S."/>
            <person name="Young S.K."/>
            <person name="Zeng Q."/>
            <person name="Gargeya S."/>
            <person name="Fitzgerald M."/>
            <person name="Abouelleil A."/>
            <person name="Alvarado L."/>
            <person name="Chapman S.B."/>
            <person name="Gainer-Dewar J."/>
            <person name="Goldberg J."/>
            <person name="Griggs A."/>
            <person name="Gujja S."/>
            <person name="Hansen M."/>
            <person name="Howarth C."/>
            <person name="Imamovic A."/>
            <person name="Ireland A."/>
            <person name="Larimer J."/>
            <person name="McCowan C."/>
            <person name="Murphy C."/>
            <person name="Pearson M."/>
            <person name="Poon T.W."/>
            <person name="Priest M."/>
            <person name="Roberts A."/>
            <person name="Saif S."/>
            <person name="Shea T."/>
            <person name="Sykes S."/>
            <person name="Wortman J."/>
            <person name="Nusbaum C."/>
            <person name="Birren B."/>
        </authorList>
    </citation>
    <scope>NUCLEOTIDE SEQUENCE</scope>
    <source>
        <strain evidence="2">54008</strain>
    </source>
</reference>
<dbReference type="AlphaFoldDB" id="X0GWH6"/>
<proteinExistence type="predicted"/>
<dbReference type="Proteomes" id="UP000030676">
    <property type="component" value="Unassembled WGS sequence"/>
</dbReference>
<sequence length="46" mass="4929">MGRASQVVPRQSRLLPTMLPDSTLESTTPNRSSTTAVLLDIVSSTI</sequence>
<evidence type="ECO:0000256" key="1">
    <source>
        <dbReference type="SAM" id="MobiDB-lite"/>
    </source>
</evidence>
<feature type="compositionally biased region" description="Polar residues" evidence="1">
    <location>
        <begin position="23"/>
        <end position="32"/>
    </location>
</feature>
<protein>
    <submittedName>
        <fullName evidence="2">Uncharacterized protein</fullName>
    </submittedName>
</protein>
<gene>
    <name evidence="2" type="ORF">FOPG_19549</name>
</gene>
<name>X0GWH6_FUSOX</name>
<evidence type="ECO:0000313" key="2">
    <source>
        <dbReference type="EMBL" id="EXL64181.1"/>
    </source>
</evidence>
<accession>X0GWH6</accession>
<feature type="region of interest" description="Disordered" evidence="1">
    <location>
        <begin position="1"/>
        <end position="32"/>
    </location>
</feature>